<name>A0ABY2AST6_9GAMM</name>
<dbReference type="GO" id="GO:0016746">
    <property type="term" value="F:acyltransferase activity"/>
    <property type="evidence" value="ECO:0007669"/>
    <property type="project" value="UniProtKB-KW"/>
</dbReference>
<dbReference type="Proteomes" id="UP000292554">
    <property type="component" value="Unassembled WGS sequence"/>
</dbReference>
<organism evidence="1 2">
    <name type="scientific">Corallincola luteus</name>
    <dbReference type="NCBI Taxonomy" id="1775177"/>
    <lineage>
        <taxon>Bacteria</taxon>
        <taxon>Pseudomonadati</taxon>
        <taxon>Pseudomonadota</taxon>
        <taxon>Gammaproteobacteria</taxon>
        <taxon>Alteromonadales</taxon>
        <taxon>Psychromonadaceae</taxon>
        <taxon>Corallincola</taxon>
    </lineage>
</organism>
<dbReference type="SUPFAM" id="SSF51161">
    <property type="entry name" value="Trimeric LpxA-like enzymes"/>
    <property type="match status" value="1"/>
</dbReference>
<dbReference type="InterPro" id="IPR011004">
    <property type="entry name" value="Trimer_LpxA-like_sf"/>
</dbReference>
<evidence type="ECO:0000313" key="2">
    <source>
        <dbReference type="Proteomes" id="UP000292554"/>
    </source>
</evidence>
<gene>
    <name evidence="1" type="ORF">EZV61_05635</name>
</gene>
<dbReference type="PANTHER" id="PTHR23416:SF78">
    <property type="entry name" value="LIPOPOLYSACCHARIDE BIOSYNTHESIS O-ACETYL TRANSFERASE WBBJ-RELATED"/>
    <property type="match status" value="1"/>
</dbReference>
<dbReference type="InterPro" id="IPR001451">
    <property type="entry name" value="Hexapep"/>
</dbReference>
<accession>A0ABY2AST6</accession>
<dbReference type="EMBL" id="SJXE01000001">
    <property type="protein sequence ID" value="TCI05668.1"/>
    <property type="molecule type" value="Genomic_DNA"/>
</dbReference>
<dbReference type="InterPro" id="IPR051159">
    <property type="entry name" value="Hexapeptide_acetyltransf"/>
</dbReference>
<evidence type="ECO:0000313" key="1">
    <source>
        <dbReference type="EMBL" id="TCI05668.1"/>
    </source>
</evidence>
<keyword evidence="2" id="KW-1185">Reference proteome</keyword>
<dbReference type="CDD" id="cd04647">
    <property type="entry name" value="LbH_MAT_like"/>
    <property type="match status" value="1"/>
</dbReference>
<proteinExistence type="predicted"/>
<dbReference type="Gene3D" id="2.160.10.10">
    <property type="entry name" value="Hexapeptide repeat proteins"/>
    <property type="match status" value="1"/>
</dbReference>
<reference evidence="1 2" key="1">
    <citation type="submission" date="2019-02" db="EMBL/GenBank/DDBJ databases">
        <title>Corallincola luteus sp. nov., a marine bacterium isolated from surface sediment of Bohai Sea in China.</title>
        <authorList>
            <person name="Ren Q."/>
        </authorList>
    </citation>
    <scope>NUCLEOTIDE SEQUENCE [LARGE SCALE GENOMIC DNA]</scope>
    <source>
        <strain evidence="1 2">DASS28</strain>
    </source>
</reference>
<sequence length="188" mass="19293">MVRGLFRLRAFISIGSGVSLYGKRQLQLGRGVTIAHQVTIDALGLGGIEIGTSSSIGSFSLLKVSGSFANLGLSIRIGENVGIGEFAHIGGAGGVSIGNDTIIGAYFSVHPENHNFSDLSAPIRLQGVNHQGISIGNNCWIGAKVTVLDGAVVGDGCVIAAGAVVKGAFPDNCIIGGVPARILKYRHE</sequence>
<dbReference type="Pfam" id="PF00132">
    <property type="entry name" value="Hexapep"/>
    <property type="match status" value="1"/>
</dbReference>
<protein>
    <submittedName>
        <fullName evidence="1">Acyltransferase</fullName>
    </submittedName>
</protein>
<keyword evidence="1" id="KW-0012">Acyltransferase</keyword>
<dbReference type="PANTHER" id="PTHR23416">
    <property type="entry name" value="SIALIC ACID SYNTHASE-RELATED"/>
    <property type="match status" value="1"/>
</dbReference>
<comment type="caution">
    <text evidence="1">The sequence shown here is derived from an EMBL/GenBank/DDBJ whole genome shotgun (WGS) entry which is preliminary data.</text>
</comment>
<keyword evidence="1" id="KW-0808">Transferase</keyword>